<dbReference type="NCBIfam" id="TIGR01549">
    <property type="entry name" value="HAD-SF-IA-v1"/>
    <property type="match status" value="1"/>
</dbReference>
<protein>
    <submittedName>
        <fullName evidence="5">HAD family hydrolase</fullName>
        <ecNumber evidence="5">3.1.3.-</ecNumber>
    </submittedName>
</protein>
<keyword evidence="4" id="KW-0460">Magnesium</keyword>
<evidence type="ECO:0000256" key="3">
    <source>
        <dbReference type="ARBA" id="ARBA00022801"/>
    </source>
</evidence>
<keyword evidence="6" id="KW-1185">Reference proteome</keyword>
<keyword evidence="3 5" id="KW-0378">Hydrolase</keyword>
<dbReference type="RefSeq" id="WP_236934332.1">
    <property type="nucleotide sequence ID" value="NZ_CP133461.1"/>
</dbReference>
<dbReference type="Gene3D" id="3.40.50.1000">
    <property type="entry name" value="HAD superfamily/HAD-like"/>
    <property type="match status" value="1"/>
</dbReference>
<dbReference type="InterPro" id="IPR023214">
    <property type="entry name" value="HAD_sf"/>
</dbReference>
<dbReference type="GO" id="GO:0016787">
    <property type="term" value="F:hydrolase activity"/>
    <property type="evidence" value="ECO:0007669"/>
    <property type="project" value="UniProtKB-KW"/>
</dbReference>
<evidence type="ECO:0000256" key="2">
    <source>
        <dbReference type="ARBA" id="ARBA00022723"/>
    </source>
</evidence>
<proteinExistence type="predicted"/>
<evidence type="ECO:0000313" key="6">
    <source>
        <dbReference type="Proteomes" id="UP001297580"/>
    </source>
</evidence>
<comment type="cofactor">
    <cofactor evidence="1">
        <name>Mg(2+)</name>
        <dbReference type="ChEBI" id="CHEBI:18420"/>
    </cofactor>
</comment>
<organism evidence="5 6">
    <name type="scientific">Geobacillus thermodenitrificans</name>
    <dbReference type="NCBI Taxonomy" id="33940"/>
    <lineage>
        <taxon>Bacteria</taxon>
        <taxon>Bacillati</taxon>
        <taxon>Bacillota</taxon>
        <taxon>Bacilli</taxon>
        <taxon>Bacillales</taxon>
        <taxon>Anoxybacillaceae</taxon>
        <taxon>Geobacillus</taxon>
    </lineage>
</organism>
<keyword evidence="2" id="KW-0479">Metal-binding</keyword>
<dbReference type="SFLD" id="SFLDG01129">
    <property type="entry name" value="C1.5:_HAD__Beta-PGM__Phosphata"/>
    <property type="match status" value="1"/>
</dbReference>
<dbReference type="SUPFAM" id="SSF56784">
    <property type="entry name" value="HAD-like"/>
    <property type="match status" value="1"/>
</dbReference>
<dbReference type="PANTHER" id="PTHR46470:SF2">
    <property type="entry name" value="GLYCERALDEHYDE 3-PHOSPHATE PHOSPHATASE"/>
    <property type="match status" value="1"/>
</dbReference>
<dbReference type="EMBL" id="CP133461">
    <property type="protein sequence ID" value="WMV76104.1"/>
    <property type="molecule type" value="Genomic_DNA"/>
</dbReference>
<dbReference type="PANTHER" id="PTHR46470">
    <property type="entry name" value="N-ACYLNEURAMINATE-9-PHOSPHATASE"/>
    <property type="match status" value="1"/>
</dbReference>
<reference evidence="5 6" key="1">
    <citation type="submission" date="2023-08" db="EMBL/GenBank/DDBJ databases">
        <title>Complete genome sequence of Geobacillus thermodenitrificans K1041, a genetically tractable strain representative of the genus Geobacillus.</title>
        <authorList>
            <person name="Kani S."/>
            <person name="Suzuki H."/>
        </authorList>
    </citation>
    <scope>NUCLEOTIDE SEQUENCE [LARGE SCALE GENOMIC DNA]</scope>
    <source>
        <strain evidence="5 6">K1041</strain>
    </source>
</reference>
<evidence type="ECO:0000313" key="5">
    <source>
        <dbReference type="EMBL" id="WMV76104.1"/>
    </source>
</evidence>
<dbReference type="EC" id="3.1.3.-" evidence="5"/>
<evidence type="ECO:0000256" key="1">
    <source>
        <dbReference type="ARBA" id="ARBA00001946"/>
    </source>
</evidence>
<dbReference type="Gene3D" id="1.10.150.520">
    <property type="match status" value="1"/>
</dbReference>
<evidence type="ECO:0000256" key="4">
    <source>
        <dbReference type="ARBA" id="ARBA00022842"/>
    </source>
</evidence>
<accession>A0ABY9QB20</accession>
<dbReference type="Proteomes" id="UP001297580">
    <property type="component" value="Chromosome"/>
</dbReference>
<dbReference type="InterPro" id="IPR051400">
    <property type="entry name" value="HAD-like_hydrolase"/>
</dbReference>
<name>A0ABY9QB20_GEOTD</name>
<dbReference type="InterPro" id="IPR006439">
    <property type="entry name" value="HAD-SF_hydro_IA"/>
</dbReference>
<dbReference type="SFLD" id="SFLDS00003">
    <property type="entry name" value="Haloacid_Dehalogenase"/>
    <property type="match status" value="1"/>
</dbReference>
<dbReference type="InterPro" id="IPR036412">
    <property type="entry name" value="HAD-like_sf"/>
</dbReference>
<gene>
    <name evidence="5" type="ORF">HSX42_18205</name>
</gene>
<sequence>MIKAIIFDLDDTLFPESEFVKSGFMAVDNYLKQQGIVGFYREALYLFNQGTRGNIFNLALDQLKVDYDLDFISKLVAVYREHFPTIKLHEDAKWAIQYLKEKYKLGIITDGFLVTQKNKVKALGIAADFDVVVFSDTYGRENWKPSSVPYSKVMEALQLKGEQLIYVGDNPAKDFVTAKKMGWLTIQIKRKQGEYLNIEVSEEYQAHFVIESLFELKDLLLGLEKENKSKFEGAENAENV</sequence>
<dbReference type="InterPro" id="IPR041492">
    <property type="entry name" value="HAD_2"/>
</dbReference>
<dbReference type="Pfam" id="PF13419">
    <property type="entry name" value="HAD_2"/>
    <property type="match status" value="1"/>
</dbReference>